<evidence type="ECO:0000313" key="3">
    <source>
        <dbReference type="EMBL" id="GGN27091.1"/>
    </source>
</evidence>
<organism evidence="3 4">
    <name type="scientific">Streptomyces fuscichromogenes</name>
    <dbReference type="NCBI Taxonomy" id="1324013"/>
    <lineage>
        <taxon>Bacteria</taxon>
        <taxon>Bacillati</taxon>
        <taxon>Actinomycetota</taxon>
        <taxon>Actinomycetes</taxon>
        <taxon>Kitasatosporales</taxon>
        <taxon>Streptomycetaceae</taxon>
        <taxon>Streptomyces</taxon>
    </lineage>
</organism>
<dbReference type="AlphaFoldDB" id="A0A918CU44"/>
<name>A0A918CU44_9ACTN</name>
<comment type="caution">
    <text evidence="3">The sequence shown here is derived from an EMBL/GenBank/DDBJ whole genome shotgun (WGS) entry which is preliminary data.</text>
</comment>
<dbReference type="EMBL" id="BMML01000016">
    <property type="protein sequence ID" value="GGN27091.1"/>
    <property type="molecule type" value="Genomic_DNA"/>
</dbReference>
<dbReference type="Pfam" id="PF07732">
    <property type="entry name" value="Cu-oxidase_3"/>
    <property type="match status" value="1"/>
</dbReference>
<dbReference type="SUPFAM" id="SSF49503">
    <property type="entry name" value="Cupredoxins"/>
    <property type="match status" value="1"/>
</dbReference>
<sequence>MPSGVVGSLLIRRPGGICGCGATASEGSGIAGAWGVTAGSWPWSQRESKVGDGRRLLGPCHAAPPVRGGGHGGTRTTTRGRPRRPIAYPDGALAACGSGSGSSNSTSSLVSPDSKVVVATDRKRSSTGKVQNVTLTAVSAMLDLGAGVMAKSWALSGRTPGKEIRPAVGDTLAAELSDQLPDKTTTSIHWHGIALRAGTDGVPPVRRGDRVRCPRAFPSRAGPCAVRRVRRVTSGRRSARAPQAGPRWH</sequence>
<reference evidence="3" key="2">
    <citation type="submission" date="2020-09" db="EMBL/GenBank/DDBJ databases">
        <authorList>
            <person name="Sun Q."/>
            <person name="Zhou Y."/>
        </authorList>
    </citation>
    <scope>NUCLEOTIDE SEQUENCE</scope>
    <source>
        <strain evidence="3">CGMCC 4.7110</strain>
    </source>
</reference>
<evidence type="ECO:0000313" key="4">
    <source>
        <dbReference type="Proteomes" id="UP000653411"/>
    </source>
</evidence>
<protein>
    <recommendedName>
        <fullName evidence="2">Plastocyanin-like domain-containing protein</fullName>
    </recommendedName>
</protein>
<dbReference type="InterPro" id="IPR011707">
    <property type="entry name" value="Cu-oxidase-like_N"/>
</dbReference>
<feature type="domain" description="Plastocyanin-like" evidence="2">
    <location>
        <begin position="148"/>
        <end position="204"/>
    </location>
</feature>
<evidence type="ECO:0000256" key="1">
    <source>
        <dbReference type="SAM" id="MobiDB-lite"/>
    </source>
</evidence>
<dbReference type="Gene3D" id="2.60.40.420">
    <property type="entry name" value="Cupredoxins - blue copper proteins"/>
    <property type="match status" value="1"/>
</dbReference>
<feature type="region of interest" description="Disordered" evidence="1">
    <location>
        <begin position="59"/>
        <end position="90"/>
    </location>
</feature>
<dbReference type="Proteomes" id="UP000653411">
    <property type="component" value="Unassembled WGS sequence"/>
</dbReference>
<keyword evidence="4" id="KW-1185">Reference proteome</keyword>
<evidence type="ECO:0000259" key="2">
    <source>
        <dbReference type="Pfam" id="PF07732"/>
    </source>
</evidence>
<accession>A0A918CU44</accession>
<dbReference type="InterPro" id="IPR008972">
    <property type="entry name" value="Cupredoxin"/>
</dbReference>
<gene>
    <name evidence="3" type="ORF">GCM10011578_062070</name>
</gene>
<dbReference type="GO" id="GO:0005507">
    <property type="term" value="F:copper ion binding"/>
    <property type="evidence" value="ECO:0007669"/>
    <property type="project" value="InterPro"/>
</dbReference>
<proteinExistence type="predicted"/>
<reference evidence="3" key="1">
    <citation type="journal article" date="2014" name="Int. J. Syst. Evol. Microbiol.">
        <title>Complete genome sequence of Corynebacterium casei LMG S-19264T (=DSM 44701T), isolated from a smear-ripened cheese.</title>
        <authorList>
            <consortium name="US DOE Joint Genome Institute (JGI-PGF)"/>
            <person name="Walter F."/>
            <person name="Albersmeier A."/>
            <person name="Kalinowski J."/>
            <person name="Ruckert C."/>
        </authorList>
    </citation>
    <scope>NUCLEOTIDE SEQUENCE</scope>
    <source>
        <strain evidence="3">CGMCC 4.7110</strain>
    </source>
</reference>